<dbReference type="InterPro" id="IPR046373">
    <property type="entry name" value="Acyl-CoA_Oxase/DH_mid-dom_sf"/>
</dbReference>
<dbReference type="Gene3D" id="1.20.140.10">
    <property type="entry name" value="Butyryl-CoA Dehydrogenase, subunit A, domain 3"/>
    <property type="match status" value="1"/>
</dbReference>
<dbReference type="RefSeq" id="WP_054587713.1">
    <property type="nucleotide sequence ID" value="NZ_CP012700.1"/>
</dbReference>
<dbReference type="InterPro" id="IPR009075">
    <property type="entry name" value="AcylCo_DH/oxidase_C"/>
</dbReference>
<protein>
    <submittedName>
        <fullName evidence="10">Acyl-CoA dehydrogenase</fullName>
    </submittedName>
</protein>
<gene>
    <name evidence="10" type="ORF">AN936_08175</name>
</gene>
<evidence type="ECO:0000256" key="1">
    <source>
        <dbReference type="ARBA" id="ARBA00001974"/>
    </source>
</evidence>
<comment type="cofactor">
    <cofactor evidence="1 6">
        <name>FAD</name>
        <dbReference type="ChEBI" id="CHEBI:57692"/>
    </cofactor>
</comment>
<dbReference type="Gene3D" id="1.10.540.10">
    <property type="entry name" value="Acyl-CoA dehydrogenase/oxidase, N-terminal domain"/>
    <property type="match status" value="1"/>
</dbReference>
<keyword evidence="5 6" id="KW-0560">Oxidoreductase</keyword>
<dbReference type="InterPro" id="IPR009100">
    <property type="entry name" value="AcylCoA_DH/oxidase_NM_dom_sf"/>
</dbReference>
<dbReference type="PANTHER" id="PTHR43292:SF4">
    <property type="entry name" value="ACYL-COA DEHYDROGENASE FADE34"/>
    <property type="match status" value="1"/>
</dbReference>
<dbReference type="InterPro" id="IPR006091">
    <property type="entry name" value="Acyl-CoA_Oxase/DH_mid-dom"/>
</dbReference>
<dbReference type="GO" id="GO:0016627">
    <property type="term" value="F:oxidoreductase activity, acting on the CH-CH group of donors"/>
    <property type="evidence" value="ECO:0007669"/>
    <property type="project" value="InterPro"/>
</dbReference>
<dbReference type="Gene3D" id="2.40.110.10">
    <property type="entry name" value="Butyryl-CoA Dehydrogenase, subunit A, domain 2"/>
    <property type="match status" value="1"/>
</dbReference>
<evidence type="ECO:0000256" key="3">
    <source>
        <dbReference type="ARBA" id="ARBA00022630"/>
    </source>
</evidence>
<evidence type="ECO:0000313" key="10">
    <source>
        <dbReference type="EMBL" id="ALH80346.1"/>
    </source>
</evidence>
<dbReference type="SUPFAM" id="SSF56645">
    <property type="entry name" value="Acyl-CoA dehydrogenase NM domain-like"/>
    <property type="match status" value="1"/>
</dbReference>
<dbReference type="Pfam" id="PF00441">
    <property type="entry name" value="Acyl-CoA_dh_1"/>
    <property type="match status" value="1"/>
</dbReference>
<dbReference type="InterPro" id="IPR036250">
    <property type="entry name" value="AcylCo_DH-like_C"/>
</dbReference>
<dbReference type="PATRIC" id="fig|33050.5.peg.1698"/>
<dbReference type="KEGG" id="smag:AN936_08175"/>
<dbReference type="EMBL" id="CP012700">
    <property type="protein sequence ID" value="ALH80346.1"/>
    <property type="molecule type" value="Genomic_DNA"/>
</dbReference>
<evidence type="ECO:0000256" key="6">
    <source>
        <dbReference type="RuleBase" id="RU362125"/>
    </source>
</evidence>
<evidence type="ECO:0000256" key="5">
    <source>
        <dbReference type="ARBA" id="ARBA00023002"/>
    </source>
</evidence>
<dbReference type="SUPFAM" id="SSF47203">
    <property type="entry name" value="Acyl-CoA dehydrogenase C-terminal domain-like"/>
    <property type="match status" value="1"/>
</dbReference>
<sequence>MDIGSSPEEMRFREECREWLHANVPAEKRPLDAADAIDFDKAWQRRLFDAGWAGINWPTDYGGRGLSIVQQVIWLEEYAKAHAPWIGANFVGINHGGPTLILNASEEQKAYHLPRILKGEAIWCQGFSEPGAGSDLAGIKTRGRIEGDELVVNGSKIWTSFAHVADWQELVLRTEEGSLRHKGLSWVICDIHAPGITVRPIRKMSGLTEFAEVFYDDVRIPLANVVGGLGNGWKVAMSTLSFERGTGFIADQVKQSQEIEELIAKARANGMIKDDRIADQLAQMRAEVAAVRAMTYRNISEVVRTGQPGPEASVIRLFTSELGQRLERMAVLLMGEDIIDFAYGSDDAVGDYLRGFAATIAGGTAQIQRDIIGERLLGLPKSR</sequence>
<evidence type="ECO:0000256" key="4">
    <source>
        <dbReference type="ARBA" id="ARBA00022827"/>
    </source>
</evidence>
<feature type="domain" description="Acyl-CoA oxidase/dehydrogenase middle" evidence="8">
    <location>
        <begin position="124"/>
        <end position="218"/>
    </location>
</feature>
<dbReference type="GO" id="GO:0050660">
    <property type="term" value="F:flavin adenine dinucleotide binding"/>
    <property type="evidence" value="ECO:0007669"/>
    <property type="project" value="InterPro"/>
</dbReference>
<proteinExistence type="inferred from homology"/>
<organism evidence="10 11">
    <name type="scientific">Sphingopyxis macrogoltabida</name>
    <name type="common">Sphingomonas macrogoltabidus</name>
    <dbReference type="NCBI Taxonomy" id="33050"/>
    <lineage>
        <taxon>Bacteria</taxon>
        <taxon>Pseudomonadati</taxon>
        <taxon>Pseudomonadota</taxon>
        <taxon>Alphaproteobacteria</taxon>
        <taxon>Sphingomonadales</taxon>
        <taxon>Sphingomonadaceae</taxon>
        <taxon>Sphingopyxis</taxon>
    </lineage>
</organism>
<comment type="similarity">
    <text evidence="2 6">Belongs to the acyl-CoA dehydrogenase family.</text>
</comment>
<dbReference type="InterPro" id="IPR013786">
    <property type="entry name" value="AcylCoA_DH/ox_N"/>
</dbReference>
<reference evidence="10 11" key="1">
    <citation type="journal article" date="2015" name="Genome Announc.">
        <title>Complete Genome Sequence of Polypropylene Glycol- and Polyethylene Glycol-Degrading Sphingopyxis macrogoltabida Strain EY-1.</title>
        <authorList>
            <person name="Ohtsubo Y."/>
            <person name="Nagata Y."/>
            <person name="Numata M."/>
            <person name="Tsuchikane K."/>
            <person name="Hosoyama A."/>
            <person name="Yamazoe A."/>
            <person name="Tsuda M."/>
            <person name="Fujita N."/>
            <person name="Kawai F."/>
        </authorList>
    </citation>
    <scope>NUCLEOTIDE SEQUENCE [LARGE SCALE GENOMIC DNA]</scope>
    <source>
        <strain evidence="10 11">EY-1</strain>
    </source>
</reference>
<dbReference type="OrthoDB" id="9780544at2"/>
<evidence type="ECO:0000259" key="9">
    <source>
        <dbReference type="Pfam" id="PF02771"/>
    </source>
</evidence>
<evidence type="ECO:0000313" key="11">
    <source>
        <dbReference type="Proteomes" id="UP000058074"/>
    </source>
</evidence>
<evidence type="ECO:0000256" key="2">
    <source>
        <dbReference type="ARBA" id="ARBA00009347"/>
    </source>
</evidence>
<dbReference type="InterPro" id="IPR052161">
    <property type="entry name" value="Mycobact_Acyl-CoA_DH"/>
</dbReference>
<keyword evidence="4 6" id="KW-0274">FAD</keyword>
<feature type="domain" description="Acyl-CoA dehydrogenase/oxidase N-terminal" evidence="9">
    <location>
        <begin position="6"/>
        <end position="120"/>
    </location>
</feature>
<dbReference type="Proteomes" id="UP000058074">
    <property type="component" value="Chromosome"/>
</dbReference>
<accession>A0A0N9UYZ6</accession>
<feature type="domain" description="Acyl-CoA dehydrogenase/oxidase C-terminal" evidence="7">
    <location>
        <begin position="230"/>
        <end position="377"/>
    </location>
</feature>
<keyword evidence="3 6" id="KW-0285">Flavoprotein</keyword>
<evidence type="ECO:0000259" key="8">
    <source>
        <dbReference type="Pfam" id="PF02770"/>
    </source>
</evidence>
<dbReference type="PANTHER" id="PTHR43292">
    <property type="entry name" value="ACYL-COA DEHYDROGENASE"/>
    <property type="match status" value="1"/>
</dbReference>
<dbReference type="Pfam" id="PF02770">
    <property type="entry name" value="Acyl-CoA_dh_M"/>
    <property type="match status" value="1"/>
</dbReference>
<dbReference type="GO" id="GO:0005886">
    <property type="term" value="C:plasma membrane"/>
    <property type="evidence" value="ECO:0007669"/>
    <property type="project" value="TreeGrafter"/>
</dbReference>
<dbReference type="InterPro" id="IPR037069">
    <property type="entry name" value="AcylCoA_DH/ox_N_sf"/>
</dbReference>
<dbReference type="Pfam" id="PF02771">
    <property type="entry name" value="Acyl-CoA_dh_N"/>
    <property type="match status" value="1"/>
</dbReference>
<evidence type="ECO:0000259" key="7">
    <source>
        <dbReference type="Pfam" id="PF00441"/>
    </source>
</evidence>
<name>A0A0N9UYZ6_SPHMC</name>
<dbReference type="AlphaFoldDB" id="A0A0N9UYZ6"/>